<sequence>MTGVGSCSESICETGRGLAELAHSLRIPFEFHPVDERLENLKPYMLNRRVSEAFPFTSANRLHRVPTICLGSLLTMIQEQAPLITTLVEQEASHNGTYFFSRLLEALHYYPAVFDSLDGTFPQNSMQRTKVEQYIFGPEIKNIVACEGPERHERVDKWRKLMEGRGFRGVRLGDNAMAMSEMLLKSFPNGGYRLIQDNGCLLLAWQDRRSSQLLHGSAKASWTSREIAR</sequence>
<proteinExistence type="predicted"/>
<protein>
    <submittedName>
        <fullName evidence="1">Uncharacterized protein</fullName>
    </submittedName>
</protein>
<evidence type="ECO:0000313" key="1">
    <source>
        <dbReference type="EMBL" id="KAI4375212.1"/>
    </source>
</evidence>
<dbReference type="EMBL" id="CM042883">
    <property type="protein sequence ID" value="KAI4375212.1"/>
    <property type="molecule type" value="Genomic_DNA"/>
</dbReference>
<organism evidence="1 2">
    <name type="scientific">Melastoma candidum</name>
    <dbReference type="NCBI Taxonomy" id="119954"/>
    <lineage>
        <taxon>Eukaryota</taxon>
        <taxon>Viridiplantae</taxon>
        <taxon>Streptophyta</taxon>
        <taxon>Embryophyta</taxon>
        <taxon>Tracheophyta</taxon>
        <taxon>Spermatophyta</taxon>
        <taxon>Magnoliopsida</taxon>
        <taxon>eudicotyledons</taxon>
        <taxon>Gunneridae</taxon>
        <taxon>Pentapetalae</taxon>
        <taxon>rosids</taxon>
        <taxon>malvids</taxon>
        <taxon>Myrtales</taxon>
        <taxon>Melastomataceae</taxon>
        <taxon>Melastomatoideae</taxon>
        <taxon>Melastomateae</taxon>
        <taxon>Melastoma</taxon>
    </lineage>
</organism>
<comment type="caution">
    <text evidence="1">The sequence shown here is derived from an EMBL/GenBank/DDBJ whole genome shotgun (WGS) entry which is preliminary data.</text>
</comment>
<keyword evidence="2" id="KW-1185">Reference proteome</keyword>
<accession>A0ACB9R9S1</accession>
<name>A0ACB9R9S1_9MYRT</name>
<dbReference type="Proteomes" id="UP001057402">
    <property type="component" value="Chromosome 4"/>
</dbReference>
<reference evidence="2" key="1">
    <citation type="journal article" date="2023" name="Front. Plant Sci.">
        <title>Chromosomal-level genome assembly of Melastoma candidum provides insights into trichome evolution.</title>
        <authorList>
            <person name="Zhong Y."/>
            <person name="Wu W."/>
            <person name="Sun C."/>
            <person name="Zou P."/>
            <person name="Liu Y."/>
            <person name="Dai S."/>
            <person name="Zhou R."/>
        </authorList>
    </citation>
    <scope>NUCLEOTIDE SEQUENCE [LARGE SCALE GENOMIC DNA]</scope>
</reference>
<evidence type="ECO:0000313" key="2">
    <source>
        <dbReference type="Proteomes" id="UP001057402"/>
    </source>
</evidence>
<gene>
    <name evidence="1" type="ORF">MLD38_013109</name>
</gene>